<keyword evidence="3" id="KW-1185">Reference proteome</keyword>
<keyword evidence="1" id="KW-1133">Transmembrane helix</keyword>
<evidence type="ECO:0000313" key="2">
    <source>
        <dbReference type="EMBL" id="KAF2643032.1"/>
    </source>
</evidence>
<organism evidence="2 3">
    <name type="scientific">Massarina eburnea CBS 473.64</name>
    <dbReference type="NCBI Taxonomy" id="1395130"/>
    <lineage>
        <taxon>Eukaryota</taxon>
        <taxon>Fungi</taxon>
        <taxon>Dikarya</taxon>
        <taxon>Ascomycota</taxon>
        <taxon>Pezizomycotina</taxon>
        <taxon>Dothideomycetes</taxon>
        <taxon>Pleosporomycetidae</taxon>
        <taxon>Pleosporales</taxon>
        <taxon>Massarineae</taxon>
        <taxon>Massarinaceae</taxon>
        <taxon>Massarina</taxon>
    </lineage>
</organism>
<reference evidence="2" key="1">
    <citation type="journal article" date="2020" name="Stud. Mycol.">
        <title>101 Dothideomycetes genomes: a test case for predicting lifestyles and emergence of pathogens.</title>
        <authorList>
            <person name="Haridas S."/>
            <person name="Albert R."/>
            <person name="Binder M."/>
            <person name="Bloem J."/>
            <person name="Labutti K."/>
            <person name="Salamov A."/>
            <person name="Andreopoulos B."/>
            <person name="Baker S."/>
            <person name="Barry K."/>
            <person name="Bills G."/>
            <person name="Bluhm B."/>
            <person name="Cannon C."/>
            <person name="Castanera R."/>
            <person name="Culley D."/>
            <person name="Daum C."/>
            <person name="Ezra D."/>
            <person name="Gonzalez J."/>
            <person name="Henrissat B."/>
            <person name="Kuo A."/>
            <person name="Liang C."/>
            <person name="Lipzen A."/>
            <person name="Lutzoni F."/>
            <person name="Magnuson J."/>
            <person name="Mondo S."/>
            <person name="Nolan M."/>
            <person name="Ohm R."/>
            <person name="Pangilinan J."/>
            <person name="Park H.-J."/>
            <person name="Ramirez L."/>
            <person name="Alfaro M."/>
            <person name="Sun H."/>
            <person name="Tritt A."/>
            <person name="Yoshinaga Y."/>
            <person name="Zwiers L.-H."/>
            <person name="Turgeon B."/>
            <person name="Goodwin S."/>
            <person name="Spatafora J."/>
            <person name="Crous P."/>
            <person name="Grigoriev I."/>
        </authorList>
    </citation>
    <scope>NUCLEOTIDE SEQUENCE</scope>
    <source>
        <strain evidence="2">CBS 473.64</strain>
    </source>
</reference>
<proteinExistence type="predicted"/>
<dbReference type="EMBL" id="MU006780">
    <property type="protein sequence ID" value="KAF2643032.1"/>
    <property type="molecule type" value="Genomic_DNA"/>
</dbReference>
<dbReference type="Proteomes" id="UP000799753">
    <property type="component" value="Unassembled WGS sequence"/>
</dbReference>
<feature type="transmembrane region" description="Helical" evidence="1">
    <location>
        <begin position="92"/>
        <end position="114"/>
    </location>
</feature>
<dbReference type="AlphaFoldDB" id="A0A6A6S753"/>
<sequence length="329" mass="37405">MHSRFYSFVQAFKSSRQWTPLASASSRPRISQFVCQTCRHKFSTSTIFRKIAYGSRRNFASAAKKTKETPQRRYPTDLLIYDAGDTRTTFVAFWKAVALLQFGTCVVFITPMLYKNENQPNEYIRSFQAIGVTALAAIPCAVLAYITAPFVSQIHMEIPLHVTHSLNAVRAFARNPPPTTRLRFLTLRIFPIGKATTTYVSELRALPSRRFRFANLERVAGPHWAAEQRKKSLGKKVWDLVNEPRWKFYVREGHAYTMRPGVPGVWEEIARGIGEQTNRVEAKGDEKVVSGSAKRLVKGGVVGKRPIRVAERKVPDVPIRRQTSRSSMK</sequence>
<dbReference type="OrthoDB" id="2386090at2759"/>
<gene>
    <name evidence="2" type="ORF">P280DRAFT_421512</name>
</gene>
<name>A0A6A6S753_9PLEO</name>
<feature type="transmembrane region" description="Helical" evidence="1">
    <location>
        <begin position="126"/>
        <end position="146"/>
    </location>
</feature>
<keyword evidence="1" id="KW-0472">Membrane</keyword>
<evidence type="ECO:0000313" key="3">
    <source>
        <dbReference type="Proteomes" id="UP000799753"/>
    </source>
</evidence>
<evidence type="ECO:0000256" key="1">
    <source>
        <dbReference type="SAM" id="Phobius"/>
    </source>
</evidence>
<accession>A0A6A6S753</accession>
<keyword evidence="1" id="KW-0812">Transmembrane</keyword>
<protein>
    <submittedName>
        <fullName evidence="2">Uncharacterized protein</fullName>
    </submittedName>
</protein>